<evidence type="ECO:0000313" key="3">
    <source>
        <dbReference type="Proteomes" id="UP000612585"/>
    </source>
</evidence>
<feature type="transmembrane region" description="Helical" evidence="1">
    <location>
        <begin position="35"/>
        <end position="53"/>
    </location>
</feature>
<evidence type="ECO:0000313" key="2">
    <source>
        <dbReference type="EMBL" id="GIJ53377.1"/>
    </source>
</evidence>
<dbReference type="Proteomes" id="UP000612585">
    <property type="component" value="Unassembled WGS sequence"/>
</dbReference>
<keyword evidence="1" id="KW-0812">Transmembrane</keyword>
<dbReference type="RefSeq" id="WP_203987480.1">
    <property type="nucleotide sequence ID" value="NZ_BOPG01000006.1"/>
</dbReference>
<gene>
    <name evidence="2" type="ORF">Vau01_008930</name>
</gene>
<dbReference type="EMBL" id="BOPG01000006">
    <property type="protein sequence ID" value="GIJ53377.1"/>
    <property type="molecule type" value="Genomic_DNA"/>
</dbReference>
<protein>
    <submittedName>
        <fullName evidence="2">Uncharacterized protein</fullName>
    </submittedName>
</protein>
<keyword evidence="1" id="KW-0472">Membrane</keyword>
<comment type="caution">
    <text evidence="2">The sequence shown here is derived from an EMBL/GenBank/DDBJ whole genome shotgun (WGS) entry which is preliminary data.</text>
</comment>
<proteinExistence type="predicted"/>
<organism evidence="2 3">
    <name type="scientific">Virgisporangium aurantiacum</name>
    <dbReference type="NCBI Taxonomy" id="175570"/>
    <lineage>
        <taxon>Bacteria</taxon>
        <taxon>Bacillati</taxon>
        <taxon>Actinomycetota</taxon>
        <taxon>Actinomycetes</taxon>
        <taxon>Micromonosporales</taxon>
        <taxon>Micromonosporaceae</taxon>
        <taxon>Virgisporangium</taxon>
    </lineage>
</organism>
<name>A0A8J3YZF0_9ACTN</name>
<keyword evidence="3" id="KW-1185">Reference proteome</keyword>
<evidence type="ECO:0000256" key="1">
    <source>
        <dbReference type="SAM" id="Phobius"/>
    </source>
</evidence>
<feature type="transmembrane region" description="Helical" evidence="1">
    <location>
        <begin position="7"/>
        <end position="29"/>
    </location>
</feature>
<reference evidence="2" key="1">
    <citation type="submission" date="2021-01" db="EMBL/GenBank/DDBJ databases">
        <title>Whole genome shotgun sequence of Virgisporangium aurantiacum NBRC 16421.</title>
        <authorList>
            <person name="Komaki H."/>
            <person name="Tamura T."/>
        </authorList>
    </citation>
    <scope>NUCLEOTIDE SEQUENCE</scope>
    <source>
        <strain evidence="2">NBRC 16421</strain>
    </source>
</reference>
<dbReference type="AlphaFoldDB" id="A0A8J3YZF0"/>
<keyword evidence="1" id="KW-1133">Transmembrane helix</keyword>
<sequence length="82" mass="8725">MGNAVKLIAWLVLPIAGLVALGALAIWLFQALMGVLVYLLVGIAVAAGGAYLYQKAKRAVGPGTRTRMRLDAAAETYRQRNP</sequence>
<accession>A0A8J3YZF0</accession>